<evidence type="ECO:0000313" key="3">
    <source>
        <dbReference type="Proteomes" id="UP000274346"/>
    </source>
</evidence>
<name>A0A3P8M316_RAOTE</name>
<keyword evidence="1" id="KW-1133">Transmembrane helix</keyword>
<feature type="transmembrane region" description="Helical" evidence="1">
    <location>
        <begin position="6"/>
        <end position="27"/>
    </location>
</feature>
<evidence type="ECO:0000313" key="2">
    <source>
        <dbReference type="EMBL" id="VDR28006.1"/>
    </source>
</evidence>
<feature type="transmembrane region" description="Helical" evidence="1">
    <location>
        <begin position="34"/>
        <end position="53"/>
    </location>
</feature>
<organism evidence="2 3">
    <name type="scientific">Raoultella terrigena</name>
    <name type="common">Klebsiella terrigena</name>
    <dbReference type="NCBI Taxonomy" id="577"/>
    <lineage>
        <taxon>Bacteria</taxon>
        <taxon>Pseudomonadati</taxon>
        <taxon>Pseudomonadota</taxon>
        <taxon>Gammaproteobacteria</taxon>
        <taxon>Enterobacterales</taxon>
        <taxon>Enterobacteriaceae</taxon>
        <taxon>Klebsiella/Raoultella group</taxon>
        <taxon>Raoultella</taxon>
    </lineage>
</organism>
<dbReference type="KEGG" id="rtg:NCTC13098_04381"/>
<sequence length="208" mass="23612">MPDFSLIFFGAIILSLLIYVIITLIKAPNKKDSILNILIWLALAFSIAYVSYSENATQAFVYLLSISFIILFSIAFLNIAIDSVLVSTCISRALKKLHAQEKIDPADIFKLKRSILYSNKTWYIAYSTANGFTLIGINKLKEKPHANKKFNLKALSGENYCADSINPFREEDIGKVSIICPLKEFYDSGEENRKIVYAYLLKLKNEKF</sequence>
<gene>
    <name evidence="2" type="ORF">NCTC13098_04381</name>
</gene>
<accession>A0A3P8M316</accession>
<protein>
    <submittedName>
        <fullName evidence="2">Uncharacterized protein</fullName>
    </submittedName>
</protein>
<dbReference type="Proteomes" id="UP000274346">
    <property type="component" value="Chromosome"/>
</dbReference>
<dbReference type="EMBL" id="LR131271">
    <property type="protein sequence ID" value="VDR28006.1"/>
    <property type="molecule type" value="Genomic_DNA"/>
</dbReference>
<dbReference type="AlphaFoldDB" id="A0A3P8M316"/>
<reference evidence="2 3" key="1">
    <citation type="submission" date="2018-12" db="EMBL/GenBank/DDBJ databases">
        <authorList>
            <consortium name="Pathogen Informatics"/>
        </authorList>
    </citation>
    <scope>NUCLEOTIDE SEQUENCE [LARGE SCALE GENOMIC DNA]</scope>
    <source>
        <strain evidence="2 3">NCTC13098</strain>
    </source>
</reference>
<feature type="transmembrane region" description="Helical" evidence="1">
    <location>
        <begin position="59"/>
        <end position="86"/>
    </location>
</feature>
<keyword evidence="1" id="KW-0472">Membrane</keyword>
<evidence type="ECO:0000256" key="1">
    <source>
        <dbReference type="SAM" id="Phobius"/>
    </source>
</evidence>
<keyword evidence="1" id="KW-0812">Transmembrane</keyword>
<proteinExistence type="predicted"/>